<proteinExistence type="inferred from homology"/>
<name>A0ABY6D2Z3_9BACT</name>
<dbReference type="CDD" id="cd00520">
    <property type="entry name" value="RRF"/>
    <property type="match status" value="1"/>
</dbReference>
<dbReference type="Pfam" id="PF01765">
    <property type="entry name" value="RRF"/>
    <property type="match status" value="1"/>
</dbReference>
<evidence type="ECO:0000256" key="3">
    <source>
        <dbReference type="HAMAP-Rule" id="MF_00040"/>
    </source>
</evidence>
<reference evidence="5" key="1">
    <citation type="submission" date="2022-10" db="EMBL/GenBank/DDBJ databases">
        <title>Comparative genomics and taxonomic characterization of three novel marine species of genus Reichenbachiella exhibiting antioxidant and polysaccharide degradation activities.</title>
        <authorList>
            <person name="Muhammad N."/>
            <person name="Lee Y.-J."/>
            <person name="Ko J."/>
            <person name="Kim S.-G."/>
        </authorList>
    </citation>
    <scope>NUCLEOTIDE SEQUENCE</scope>
    <source>
        <strain evidence="5">Wsw4-B4</strain>
    </source>
</reference>
<evidence type="ECO:0000256" key="1">
    <source>
        <dbReference type="ARBA" id="ARBA00005912"/>
    </source>
</evidence>
<comment type="subcellular location">
    <subcellularLocation>
        <location evidence="3">Cytoplasm</location>
    </subcellularLocation>
</comment>
<evidence type="ECO:0000256" key="2">
    <source>
        <dbReference type="ARBA" id="ARBA00022917"/>
    </source>
</evidence>
<evidence type="ECO:0000313" key="5">
    <source>
        <dbReference type="EMBL" id="UXX79995.1"/>
    </source>
</evidence>
<comment type="function">
    <text evidence="3">Responsible for the release of ribosomes from messenger RNA at the termination of protein biosynthesis. May increase the efficiency of translation by recycling ribosomes from one round of translation to another.</text>
</comment>
<feature type="domain" description="Ribosome recycling factor" evidence="4">
    <location>
        <begin position="23"/>
        <end position="184"/>
    </location>
</feature>
<dbReference type="Gene3D" id="1.10.132.20">
    <property type="entry name" value="Ribosome-recycling factor"/>
    <property type="match status" value="1"/>
</dbReference>
<protein>
    <recommendedName>
        <fullName evidence="3">Ribosome-recycling factor</fullName>
        <shortName evidence="3">RRF</shortName>
    </recommendedName>
    <alternativeName>
        <fullName evidence="3">Ribosome-releasing factor</fullName>
    </alternativeName>
</protein>
<evidence type="ECO:0000313" key="6">
    <source>
        <dbReference type="Proteomes" id="UP001062165"/>
    </source>
</evidence>
<dbReference type="EMBL" id="CP106735">
    <property type="protein sequence ID" value="UXX79995.1"/>
    <property type="molecule type" value="Genomic_DNA"/>
</dbReference>
<dbReference type="SUPFAM" id="SSF55194">
    <property type="entry name" value="Ribosome recycling factor, RRF"/>
    <property type="match status" value="1"/>
</dbReference>
<dbReference type="PANTHER" id="PTHR20982:SF3">
    <property type="entry name" value="MITOCHONDRIAL RIBOSOME RECYCLING FACTOR PSEUDO 1"/>
    <property type="match status" value="1"/>
</dbReference>
<comment type="similarity">
    <text evidence="1 3">Belongs to the RRF family.</text>
</comment>
<dbReference type="PANTHER" id="PTHR20982">
    <property type="entry name" value="RIBOSOME RECYCLING FACTOR"/>
    <property type="match status" value="1"/>
</dbReference>
<accession>A0ABY6D2Z3</accession>
<dbReference type="HAMAP" id="MF_00040">
    <property type="entry name" value="RRF"/>
    <property type="match status" value="1"/>
</dbReference>
<dbReference type="Gene3D" id="3.30.1360.40">
    <property type="match status" value="1"/>
</dbReference>
<dbReference type="InterPro" id="IPR036191">
    <property type="entry name" value="RRF_sf"/>
</dbReference>
<keyword evidence="3" id="KW-0963">Cytoplasm</keyword>
<dbReference type="NCBIfam" id="TIGR00496">
    <property type="entry name" value="frr"/>
    <property type="match status" value="1"/>
</dbReference>
<evidence type="ECO:0000259" key="4">
    <source>
        <dbReference type="Pfam" id="PF01765"/>
    </source>
</evidence>
<dbReference type="InterPro" id="IPR002661">
    <property type="entry name" value="Ribosome_recyc_fac"/>
</dbReference>
<keyword evidence="2 3" id="KW-0648">Protein biosynthesis</keyword>
<dbReference type="RefSeq" id="WP_263051725.1">
    <property type="nucleotide sequence ID" value="NZ_CP106735.1"/>
</dbReference>
<organism evidence="5 6">
    <name type="scientific">Reichenbachiella carrageenanivorans</name>
    <dbReference type="NCBI Taxonomy" id="2979869"/>
    <lineage>
        <taxon>Bacteria</taxon>
        <taxon>Pseudomonadati</taxon>
        <taxon>Bacteroidota</taxon>
        <taxon>Cytophagia</taxon>
        <taxon>Cytophagales</taxon>
        <taxon>Reichenbachiellaceae</taxon>
        <taxon>Reichenbachiella</taxon>
    </lineage>
</organism>
<keyword evidence="6" id="KW-1185">Reference proteome</keyword>
<gene>
    <name evidence="3 5" type="primary">frr</name>
    <name evidence="5" type="ORF">N7E81_02600</name>
</gene>
<dbReference type="Proteomes" id="UP001062165">
    <property type="component" value="Chromosome"/>
</dbReference>
<sequence length="186" mass="20930">MEEIEMYLEEARELMDKSVNHCQQELLKIRAGKAMPNMLDGLMVEYYGTMTPINQVSSVTTPDARTLSIKPFEKSILGEIERVIINSDLGLNPQNDGEQIRINIPPLTEERRLGLMKQVRAEAENGKISVRNVRKDTNDSLKALIKEGVSEDAVKGAEAEVQKLTDKHVVLIDELVVVKEKDIMTI</sequence>
<dbReference type="InterPro" id="IPR023584">
    <property type="entry name" value="Ribosome_recyc_fac_dom"/>
</dbReference>